<protein>
    <submittedName>
        <fullName evidence="2">Uncharacterized protein</fullName>
    </submittedName>
</protein>
<dbReference type="AlphaFoldDB" id="A0A2P2Q909"/>
<sequence>MVLDAYDPSKSILLLACTLNVHLQYQSLNFLGIFCTILYLGSHQHQQQQRT</sequence>
<keyword evidence="1" id="KW-0472">Membrane</keyword>
<dbReference type="EMBL" id="GGEC01082976">
    <property type="protein sequence ID" value="MBX63460.1"/>
    <property type="molecule type" value="Transcribed_RNA"/>
</dbReference>
<evidence type="ECO:0000256" key="1">
    <source>
        <dbReference type="SAM" id="Phobius"/>
    </source>
</evidence>
<keyword evidence="1" id="KW-0812">Transmembrane</keyword>
<proteinExistence type="predicted"/>
<accession>A0A2P2Q909</accession>
<organism evidence="2">
    <name type="scientific">Rhizophora mucronata</name>
    <name type="common">Asiatic mangrove</name>
    <dbReference type="NCBI Taxonomy" id="61149"/>
    <lineage>
        <taxon>Eukaryota</taxon>
        <taxon>Viridiplantae</taxon>
        <taxon>Streptophyta</taxon>
        <taxon>Embryophyta</taxon>
        <taxon>Tracheophyta</taxon>
        <taxon>Spermatophyta</taxon>
        <taxon>Magnoliopsida</taxon>
        <taxon>eudicotyledons</taxon>
        <taxon>Gunneridae</taxon>
        <taxon>Pentapetalae</taxon>
        <taxon>rosids</taxon>
        <taxon>fabids</taxon>
        <taxon>Malpighiales</taxon>
        <taxon>Rhizophoraceae</taxon>
        <taxon>Rhizophora</taxon>
    </lineage>
</organism>
<reference evidence="2" key="1">
    <citation type="submission" date="2018-02" db="EMBL/GenBank/DDBJ databases">
        <title>Rhizophora mucronata_Transcriptome.</title>
        <authorList>
            <person name="Meera S.P."/>
            <person name="Sreeshan A."/>
            <person name="Augustine A."/>
        </authorList>
    </citation>
    <scope>NUCLEOTIDE SEQUENCE</scope>
    <source>
        <tissue evidence="2">Leaf</tissue>
    </source>
</reference>
<name>A0A2P2Q909_RHIMU</name>
<keyword evidence="1" id="KW-1133">Transmembrane helix</keyword>
<feature type="transmembrane region" description="Helical" evidence="1">
    <location>
        <begin position="12"/>
        <end position="40"/>
    </location>
</feature>
<evidence type="ECO:0000313" key="2">
    <source>
        <dbReference type="EMBL" id="MBX63460.1"/>
    </source>
</evidence>